<name>B9GBB2_ORYSJ</name>
<keyword evidence="10" id="KW-0028">Amino-acid biosynthesis</keyword>
<dbReference type="CDD" id="cd17359">
    <property type="entry name" value="MFS_XylE_like"/>
    <property type="match status" value="1"/>
</dbReference>
<evidence type="ECO:0000256" key="10">
    <source>
        <dbReference type="ARBA" id="ARBA00022605"/>
    </source>
</evidence>
<evidence type="ECO:0000256" key="17">
    <source>
        <dbReference type="ARBA" id="ARBA00023270"/>
    </source>
</evidence>
<dbReference type="GO" id="GO:0005886">
    <property type="term" value="C:plasma membrane"/>
    <property type="evidence" value="ECO:0007669"/>
    <property type="project" value="UniProtKB-SubCell"/>
</dbReference>
<proteinExistence type="inferred from homology"/>
<comment type="similarity">
    <text evidence="4">Belongs to the DapA family.</text>
</comment>
<dbReference type="UniPathway" id="UPA00034">
    <property type="reaction ID" value="UER00017"/>
</dbReference>
<keyword evidence="13 19" id="KW-1133">Transmembrane helix</keyword>
<feature type="transmembrane region" description="Helical" evidence="19">
    <location>
        <begin position="826"/>
        <end position="848"/>
    </location>
</feature>
<dbReference type="EMBL" id="CM000148">
    <property type="protein sequence ID" value="EEE52318.1"/>
    <property type="molecule type" value="Genomic_DNA"/>
</dbReference>
<keyword evidence="15" id="KW-0457">Lysine biosynthesis</keyword>
<evidence type="ECO:0000256" key="9">
    <source>
        <dbReference type="ARBA" id="ARBA00022597"/>
    </source>
</evidence>
<evidence type="ECO:0000256" key="2">
    <source>
        <dbReference type="ARBA" id="ARBA00004651"/>
    </source>
</evidence>
<evidence type="ECO:0000256" key="7">
    <source>
        <dbReference type="ARBA" id="ARBA00022448"/>
    </source>
</evidence>
<evidence type="ECO:0000256" key="5">
    <source>
        <dbReference type="ARBA" id="ARBA00010992"/>
    </source>
</evidence>
<evidence type="ECO:0000256" key="1">
    <source>
        <dbReference type="ARBA" id="ARBA00003294"/>
    </source>
</evidence>
<dbReference type="SUPFAM" id="SSF103473">
    <property type="entry name" value="MFS general substrate transporter"/>
    <property type="match status" value="1"/>
</dbReference>
<evidence type="ECO:0000256" key="4">
    <source>
        <dbReference type="ARBA" id="ARBA00007592"/>
    </source>
</evidence>
<keyword evidence="17" id="KW-0704">Schiff base</keyword>
<dbReference type="FunFam" id="1.20.1250.20:FF:000122">
    <property type="entry name" value="D-xylose transporter XylE"/>
    <property type="match status" value="1"/>
</dbReference>
<comment type="similarity">
    <text evidence="5">Belongs to the major facilitator superfamily. Sugar transporter (TC 2.A.1.1) family.</text>
</comment>
<comment type="pathway">
    <text evidence="3">Amino-acid biosynthesis; L-lysine biosynthesis via DAP pathway; (S)-tetrahydrodipicolinate from L-aspartate: step 3/4.</text>
</comment>
<feature type="transmembrane region" description="Helical" evidence="19">
    <location>
        <begin position="665"/>
        <end position="687"/>
    </location>
</feature>
<gene>
    <name evidence="21" type="ORF">OsJ_34336</name>
</gene>
<protein>
    <recommendedName>
        <fullName evidence="6">4-hydroxy-tetrahydrodipicolinate synthase</fullName>
        <ecNumber evidence="6">4.3.3.7</ecNumber>
    </recommendedName>
</protein>
<dbReference type="Gene3D" id="1.20.1250.20">
    <property type="entry name" value="MFS general substrate transporter like domains"/>
    <property type="match status" value="2"/>
</dbReference>
<dbReference type="PRINTS" id="PR00146">
    <property type="entry name" value="DHPICSNTHASE"/>
</dbReference>
<dbReference type="InterPro" id="IPR047984">
    <property type="entry name" value="XylE-like"/>
</dbReference>
<dbReference type="Proteomes" id="UP000007752">
    <property type="component" value="Chromosome 11"/>
</dbReference>
<dbReference type="InterPro" id="IPR002220">
    <property type="entry name" value="DapA-like"/>
</dbReference>
<dbReference type="Pfam" id="PF00701">
    <property type="entry name" value="DHDPS"/>
    <property type="match status" value="1"/>
</dbReference>
<evidence type="ECO:0000259" key="20">
    <source>
        <dbReference type="PROSITE" id="PS50850"/>
    </source>
</evidence>
<evidence type="ECO:0000256" key="3">
    <source>
        <dbReference type="ARBA" id="ARBA00005120"/>
    </source>
</evidence>
<evidence type="ECO:0000256" key="13">
    <source>
        <dbReference type="ARBA" id="ARBA00022989"/>
    </source>
</evidence>
<dbReference type="PANTHER" id="PTHR48023:SF4">
    <property type="entry name" value="D-XYLOSE-PROTON SYMPORTER-LIKE 2"/>
    <property type="match status" value="1"/>
</dbReference>
<dbReference type="InterPro" id="IPR020624">
    <property type="entry name" value="Schiff_base-form_aldolases_CS"/>
</dbReference>
<dbReference type="InterPro" id="IPR003663">
    <property type="entry name" value="Sugar/inositol_transpt"/>
</dbReference>
<feature type="transmembrane region" description="Helical" evidence="19">
    <location>
        <begin position="789"/>
        <end position="814"/>
    </location>
</feature>
<dbReference type="AlphaFoldDB" id="B9GBB2"/>
<feature type="transmembrane region" description="Helical" evidence="19">
    <location>
        <begin position="707"/>
        <end position="726"/>
    </location>
</feature>
<evidence type="ECO:0000256" key="16">
    <source>
        <dbReference type="ARBA" id="ARBA00023239"/>
    </source>
</evidence>
<evidence type="ECO:0000256" key="15">
    <source>
        <dbReference type="ARBA" id="ARBA00023154"/>
    </source>
</evidence>
<keyword evidence="12" id="KW-0220">Diaminopimelate biosynthesis</keyword>
<dbReference type="PROSITE" id="PS50850">
    <property type="entry name" value="MFS"/>
    <property type="match status" value="1"/>
</dbReference>
<dbReference type="InterPro" id="IPR020846">
    <property type="entry name" value="MFS_dom"/>
</dbReference>
<evidence type="ECO:0000256" key="12">
    <source>
        <dbReference type="ARBA" id="ARBA00022915"/>
    </source>
</evidence>
<dbReference type="InterPro" id="IPR036259">
    <property type="entry name" value="MFS_trans_sf"/>
</dbReference>
<evidence type="ECO:0000256" key="19">
    <source>
        <dbReference type="SAM" id="Phobius"/>
    </source>
</evidence>
<keyword evidence="11 19" id="KW-0812">Transmembrane</keyword>
<dbReference type="GO" id="GO:0009089">
    <property type="term" value="P:lysine biosynthetic process via diaminopimelate"/>
    <property type="evidence" value="ECO:0007669"/>
    <property type="project" value="UniProtKB-UniPathway"/>
</dbReference>
<evidence type="ECO:0000256" key="14">
    <source>
        <dbReference type="ARBA" id="ARBA00023136"/>
    </source>
</evidence>
<dbReference type="InterPro" id="IPR050820">
    <property type="entry name" value="MFS_Sugar_Transporter"/>
</dbReference>
<sequence>MPARGGDPPVSSILARAFAPQVTFKSPPAFRGGRFPFPAKSSTSLSLSGLITALATPFRADGALDPDGWQRLLHLQLEGGVHGVVVAGSTGEAATLTDAEYDLLLASAVERIGGRIPVMAGTGLSGTAKTIEQTRRAAALGASHALVVTPPYVRPTQAGLIAHYRAVADQGGLPVVLYNVPGRTGCDMQPETVAELASHPNIVGIKEAVGDTGRVQALLALRSPQFAVLSGDDGTAARSIQAGIDGLISVGSNVLPGAYRRMCELAAAHDHEATASWDARLHPFHDFCGVEPNPIPEIHMRQSVSTVRVLSYALLAVAVAAGTTGCFKRGAKGDYALAPEMRPLEVPPDLNLPNATTDNKVPTLASATKPAAPVAAAPAAGSTGFTIAGGKDEAFAKVGTALEGVEGVTIASRAQLLGSYDVAYEGSNFLVRVVAVDAGAYISAVDPRGLPATAEAPVKLIAALKAKLAQLAPAVGAGRKTGVWQARPWESLAARRGLCDAAGHSVAHRGRTPFPAGSSMSQTQPSTAPQGGENTAFIVLISCVATLGGFLFGFDSGVINGTVDGLRQAFNSSEAALGFEVASMLLGCAIGAFLAGWLGDRLGRRGVLIVSALMFLVSALGAGAAHASWLFIAARVLGGFAVGAASVMSPAYIAEVASARYRGRLATVQQMAIICGLFAAFLSNYLLARAAGASTAPLWLGHEAWRWMFWMQALPSGLFLLLLLVIPESPRFLVLKGRQGQARAVLARLYGEAAATAKQAEIEASLAQDQHKPRFGDLRNKATGKLRPILWVGIGLAMFQQLVGINVVFYYGAVLWQAVGFSESDALLINVLSGALSIGACLLTVLLIDRIGRRPLLWVGSVGMSVALVLMVVAFASGSLVDGRLQLSDGMGRLALVAANVYVVFFNMSWGPVMWVMLGEMFPNQIRGPALAVAGAAQWTSNFAITVTFPMLLAGIGLAGAYGIYAVAAILSIVFVVRYVRETKGKELEQMEG</sequence>
<evidence type="ECO:0000256" key="11">
    <source>
        <dbReference type="ARBA" id="ARBA00022692"/>
    </source>
</evidence>
<keyword evidence="14 19" id="KW-0472">Membrane</keyword>
<keyword evidence="8" id="KW-1003">Cell membrane</keyword>
<dbReference type="InterPro" id="IPR020625">
    <property type="entry name" value="Schiff_base-form_aldolases_AS"/>
</dbReference>
<comment type="catalytic activity">
    <reaction evidence="18">
        <text>L-aspartate 4-semialdehyde + pyruvate = (2S,4S)-4-hydroxy-2,3,4,5-tetrahydrodipicolinate + H2O + H(+)</text>
        <dbReference type="Rhea" id="RHEA:34171"/>
        <dbReference type="ChEBI" id="CHEBI:15361"/>
        <dbReference type="ChEBI" id="CHEBI:15377"/>
        <dbReference type="ChEBI" id="CHEBI:15378"/>
        <dbReference type="ChEBI" id="CHEBI:67139"/>
        <dbReference type="ChEBI" id="CHEBI:537519"/>
        <dbReference type="EC" id="4.3.3.7"/>
    </reaction>
</comment>
<dbReference type="PANTHER" id="PTHR48023">
    <property type="entry name" value="D-XYLOSE-PROTON SYMPORTER-LIKE 2"/>
    <property type="match status" value="1"/>
</dbReference>
<feature type="transmembrane region" description="Helical" evidence="19">
    <location>
        <begin position="896"/>
        <end position="918"/>
    </location>
</feature>
<dbReference type="InterPro" id="IPR013785">
    <property type="entry name" value="Aldolase_TIM"/>
</dbReference>
<dbReference type="PROSITE" id="PS00217">
    <property type="entry name" value="SUGAR_TRANSPORT_2"/>
    <property type="match status" value="1"/>
</dbReference>
<accession>B9GBB2</accession>
<dbReference type="InterPro" id="IPR005828">
    <property type="entry name" value="MFS_sugar_transport-like"/>
</dbReference>
<evidence type="ECO:0000256" key="6">
    <source>
        <dbReference type="ARBA" id="ARBA00012086"/>
    </source>
</evidence>
<dbReference type="HAMAP" id="MF_00418">
    <property type="entry name" value="DapA"/>
    <property type="match status" value="1"/>
</dbReference>
<dbReference type="NCBIfam" id="TIGR00879">
    <property type="entry name" value="SP"/>
    <property type="match status" value="1"/>
</dbReference>
<feature type="transmembrane region" description="Helical" evidence="19">
    <location>
        <begin position="959"/>
        <end position="980"/>
    </location>
</feature>
<dbReference type="InterPro" id="IPR005829">
    <property type="entry name" value="Sugar_transporter_CS"/>
</dbReference>
<feature type="transmembrane region" description="Helical" evidence="19">
    <location>
        <begin position="575"/>
        <end position="599"/>
    </location>
</feature>
<keyword evidence="9" id="KW-0762">Sugar transport</keyword>
<evidence type="ECO:0000256" key="8">
    <source>
        <dbReference type="ARBA" id="ARBA00022475"/>
    </source>
</evidence>
<dbReference type="InterPro" id="IPR005263">
    <property type="entry name" value="DapA"/>
</dbReference>
<reference evidence="21" key="2">
    <citation type="submission" date="2008-12" db="EMBL/GenBank/DDBJ databases">
        <title>Improved gene annotation of the rice (Oryza sativa) genomes.</title>
        <authorList>
            <person name="Wang J."/>
            <person name="Li R."/>
            <person name="Fan W."/>
            <person name="Huang Q."/>
            <person name="Zhang J."/>
            <person name="Zhou Y."/>
            <person name="Hu Y."/>
            <person name="Zi S."/>
            <person name="Li J."/>
            <person name="Ni P."/>
            <person name="Zheng H."/>
            <person name="Zhang Y."/>
            <person name="Zhao M."/>
            <person name="Hao Q."/>
            <person name="McDermott J."/>
            <person name="Samudrala R."/>
            <person name="Kristiansen K."/>
            <person name="Wong G.K.-S."/>
        </authorList>
    </citation>
    <scope>NUCLEOTIDE SEQUENCE</scope>
</reference>
<dbReference type="PROSITE" id="PS00216">
    <property type="entry name" value="SUGAR_TRANSPORT_1"/>
    <property type="match status" value="1"/>
</dbReference>
<dbReference type="NCBIfam" id="TIGR00674">
    <property type="entry name" value="dapA"/>
    <property type="match status" value="1"/>
</dbReference>
<dbReference type="PROSITE" id="PS00666">
    <property type="entry name" value="DHDPS_2"/>
    <property type="match status" value="1"/>
</dbReference>
<dbReference type="Gene3D" id="3.20.20.70">
    <property type="entry name" value="Aldolase class I"/>
    <property type="match status" value="1"/>
</dbReference>
<feature type="transmembrane region" description="Helical" evidence="19">
    <location>
        <begin position="606"/>
        <end position="626"/>
    </location>
</feature>
<comment type="function">
    <text evidence="1">Catalyzes the condensation of (S)-aspartate-beta-semialdehyde [(S)-ASA] and pyruvate to 4-hydroxy-tetrahydrodipicolinate (HTPA).</text>
</comment>
<reference evidence="21" key="1">
    <citation type="journal article" date="2005" name="PLoS Biol.">
        <title>The genomes of Oryza sativa: a history of duplications.</title>
        <authorList>
            <person name="Yu J."/>
            <person name="Wang J."/>
            <person name="Lin W."/>
            <person name="Li S."/>
            <person name="Li H."/>
            <person name="Zhou J."/>
            <person name="Ni P."/>
            <person name="Dong W."/>
            <person name="Hu S."/>
            <person name="Zeng C."/>
            <person name="Zhang J."/>
            <person name="Zhang Y."/>
            <person name="Li R."/>
            <person name="Xu Z."/>
            <person name="Li S."/>
            <person name="Li X."/>
            <person name="Zheng H."/>
            <person name="Cong L."/>
            <person name="Lin L."/>
            <person name="Yin J."/>
            <person name="Geng J."/>
            <person name="Li G."/>
            <person name="Shi J."/>
            <person name="Liu J."/>
            <person name="Lv H."/>
            <person name="Li J."/>
            <person name="Wang J."/>
            <person name="Deng Y."/>
            <person name="Ran L."/>
            <person name="Shi X."/>
            <person name="Wang X."/>
            <person name="Wu Q."/>
            <person name="Li C."/>
            <person name="Ren X."/>
            <person name="Wang J."/>
            <person name="Wang X."/>
            <person name="Li D."/>
            <person name="Liu D."/>
            <person name="Zhang X."/>
            <person name="Ji Z."/>
            <person name="Zhao W."/>
            <person name="Sun Y."/>
            <person name="Zhang Z."/>
            <person name="Bao J."/>
            <person name="Han Y."/>
            <person name="Dong L."/>
            <person name="Ji J."/>
            <person name="Chen P."/>
            <person name="Wu S."/>
            <person name="Liu J."/>
            <person name="Xiao Y."/>
            <person name="Bu D."/>
            <person name="Tan J."/>
            <person name="Yang L."/>
            <person name="Ye C."/>
            <person name="Zhang J."/>
            <person name="Xu J."/>
            <person name="Zhou Y."/>
            <person name="Yu Y."/>
            <person name="Zhang B."/>
            <person name="Zhuang S."/>
            <person name="Wei H."/>
            <person name="Liu B."/>
            <person name="Lei M."/>
            <person name="Yu H."/>
            <person name="Li Y."/>
            <person name="Xu H."/>
            <person name="Wei S."/>
            <person name="He X."/>
            <person name="Fang L."/>
            <person name="Zhang Z."/>
            <person name="Zhang Y."/>
            <person name="Huang X."/>
            <person name="Su Z."/>
            <person name="Tong W."/>
            <person name="Li J."/>
            <person name="Tong Z."/>
            <person name="Li S."/>
            <person name="Ye J."/>
            <person name="Wang L."/>
            <person name="Fang L."/>
            <person name="Lei T."/>
            <person name="Chen C."/>
            <person name="Chen H."/>
            <person name="Xu Z."/>
            <person name="Li H."/>
            <person name="Huang H."/>
            <person name="Zhang F."/>
            <person name="Xu H."/>
            <person name="Li N."/>
            <person name="Zhao C."/>
            <person name="Li S."/>
            <person name="Dong L."/>
            <person name="Huang Y."/>
            <person name="Li L."/>
            <person name="Xi Y."/>
            <person name="Qi Q."/>
            <person name="Li W."/>
            <person name="Zhang B."/>
            <person name="Hu W."/>
            <person name="Zhang Y."/>
            <person name="Tian X."/>
            <person name="Jiao Y."/>
            <person name="Liang X."/>
            <person name="Jin J."/>
            <person name="Gao L."/>
            <person name="Zheng W."/>
            <person name="Hao B."/>
            <person name="Liu S."/>
            <person name="Wang W."/>
            <person name="Yuan L."/>
            <person name="Cao M."/>
            <person name="McDermott J."/>
            <person name="Samudrala R."/>
            <person name="Wang J."/>
            <person name="Wong G.K."/>
            <person name="Yang H."/>
        </authorList>
    </citation>
    <scope>NUCLEOTIDE SEQUENCE [LARGE SCALE GENOMIC DNA]</scope>
</reference>
<evidence type="ECO:0000313" key="21">
    <source>
        <dbReference type="EMBL" id="EEE52318.1"/>
    </source>
</evidence>
<dbReference type="EC" id="4.3.3.7" evidence="6"/>
<dbReference type="PROSITE" id="PS00665">
    <property type="entry name" value="DHDPS_1"/>
    <property type="match status" value="1"/>
</dbReference>
<organism evidence="21">
    <name type="scientific">Oryza sativa subsp. japonica</name>
    <name type="common">Rice</name>
    <dbReference type="NCBI Taxonomy" id="39947"/>
    <lineage>
        <taxon>Eukaryota</taxon>
        <taxon>Viridiplantae</taxon>
        <taxon>Streptophyta</taxon>
        <taxon>Embryophyta</taxon>
        <taxon>Tracheophyta</taxon>
        <taxon>Spermatophyta</taxon>
        <taxon>Magnoliopsida</taxon>
        <taxon>Liliopsida</taxon>
        <taxon>Poales</taxon>
        <taxon>Poaceae</taxon>
        <taxon>BOP clade</taxon>
        <taxon>Oryzoideae</taxon>
        <taxon>Oryzeae</taxon>
        <taxon>Oryzinae</taxon>
        <taxon>Oryza</taxon>
        <taxon>Oryza sativa</taxon>
    </lineage>
</organism>
<comment type="subcellular location">
    <subcellularLocation>
        <location evidence="2">Cell membrane</location>
        <topology evidence="2">Multi-pass membrane protein</topology>
    </subcellularLocation>
</comment>
<feature type="transmembrane region" description="Helical" evidence="19">
    <location>
        <begin position="930"/>
        <end position="953"/>
    </location>
</feature>
<feature type="domain" description="Major facilitator superfamily (MFS) profile" evidence="20">
    <location>
        <begin position="541"/>
        <end position="984"/>
    </location>
</feature>
<keyword evidence="7" id="KW-0813">Transport</keyword>
<dbReference type="GO" id="GO:0019877">
    <property type="term" value="P:diaminopimelate biosynthetic process"/>
    <property type="evidence" value="ECO:0007669"/>
    <property type="project" value="UniProtKB-KW"/>
</dbReference>
<dbReference type="GO" id="GO:0008840">
    <property type="term" value="F:4-hydroxy-tetrahydrodipicolinate synthase activity"/>
    <property type="evidence" value="ECO:0007669"/>
    <property type="project" value="UniProtKB-EC"/>
</dbReference>
<feature type="transmembrane region" description="Helical" evidence="19">
    <location>
        <begin position="632"/>
        <end position="653"/>
    </location>
</feature>
<evidence type="ECO:0000256" key="18">
    <source>
        <dbReference type="ARBA" id="ARBA00047836"/>
    </source>
</evidence>
<dbReference type="CDD" id="cd00950">
    <property type="entry name" value="DHDPS"/>
    <property type="match status" value="1"/>
</dbReference>
<feature type="transmembrane region" description="Helical" evidence="19">
    <location>
        <begin position="855"/>
        <end position="876"/>
    </location>
</feature>
<dbReference type="Pfam" id="PF00083">
    <property type="entry name" value="Sugar_tr"/>
    <property type="match status" value="1"/>
</dbReference>
<dbReference type="SUPFAM" id="SSF51569">
    <property type="entry name" value="Aldolase"/>
    <property type="match status" value="1"/>
</dbReference>
<keyword evidence="16" id="KW-0456">Lyase</keyword>
<dbReference type="GO" id="GO:0022857">
    <property type="term" value="F:transmembrane transporter activity"/>
    <property type="evidence" value="ECO:0007669"/>
    <property type="project" value="InterPro"/>
</dbReference>
<dbReference type="SMART" id="SM01130">
    <property type="entry name" value="DHDPS"/>
    <property type="match status" value="1"/>
</dbReference>